<dbReference type="Pfam" id="PF00883">
    <property type="entry name" value="Peptidase_M17"/>
    <property type="match status" value="1"/>
</dbReference>
<evidence type="ECO:0000256" key="1">
    <source>
        <dbReference type="ARBA" id="ARBA00009528"/>
    </source>
</evidence>
<dbReference type="EMBL" id="FWZT01000012">
    <property type="protein sequence ID" value="SMF40835.1"/>
    <property type="molecule type" value="Genomic_DNA"/>
</dbReference>
<dbReference type="AlphaFoldDB" id="A0A1Y6C963"/>
<comment type="similarity">
    <text evidence="1">Belongs to the peptidase M17 family.</text>
</comment>
<organism evidence="7 8">
    <name type="scientific">Pseudobacteriovorax antillogorgiicola</name>
    <dbReference type="NCBI Taxonomy" id="1513793"/>
    <lineage>
        <taxon>Bacteria</taxon>
        <taxon>Pseudomonadati</taxon>
        <taxon>Bdellovibrionota</taxon>
        <taxon>Oligoflexia</taxon>
        <taxon>Oligoflexales</taxon>
        <taxon>Pseudobacteriovoracaceae</taxon>
        <taxon>Pseudobacteriovorax</taxon>
    </lineage>
</organism>
<dbReference type="GO" id="GO:0030145">
    <property type="term" value="F:manganese ion binding"/>
    <property type="evidence" value="ECO:0007669"/>
    <property type="project" value="InterPro"/>
</dbReference>
<gene>
    <name evidence="7" type="ORF">SAMN06296036_112106</name>
</gene>
<keyword evidence="4" id="KW-0378">Hydrolase</keyword>
<dbReference type="InterPro" id="IPR011356">
    <property type="entry name" value="Leucine_aapep/pepB"/>
</dbReference>
<name>A0A1Y6C963_9BACT</name>
<dbReference type="GO" id="GO:0006508">
    <property type="term" value="P:proteolysis"/>
    <property type="evidence" value="ECO:0007669"/>
    <property type="project" value="UniProtKB-KW"/>
</dbReference>
<evidence type="ECO:0000256" key="5">
    <source>
        <dbReference type="ARBA" id="ARBA00023211"/>
    </source>
</evidence>
<evidence type="ECO:0000313" key="7">
    <source>
        <dbReference type="EMBL" id="SMF40835.1"/>
    </source>
</evidence>
<dbReference type="PANTHER" id="PTHR11963">
    <property type="entry name" value="LEUCINE AMINOPEPTIDASE-RELATED"/>
    <property type="match status" value="1"/>
</dbReference>
<reference evidence="8" key="1">
    <citation type="submission" date="2017-04" db="EMBL/GenBank/DDBJ databases">
        <authorList>
            <person name="Varghese N."/>
            <person name="Submissions S."/>
        </authorList>
    </citation>
    <scope>NUCLEOTIDE SEQUENCE [LARGE SCALE GENOMIC DNA]</scope>
    <source>
        <strain evidence="8">RKEM611</strain>
    </source>
</reference>
<dbReference type="Gene3D" id="3.40.630.10">
    <property type="entry name" value="Zn peptidases"/>
    <property type="match status" value="1"/>
</dbReference>
<keyword evidence="8" id="KW-1185">Reference proteome</keyword>
<dbReference type="OrthoDB" id="5287846at2"/>
<dbReference type="Gene3D" id="3.40.220.10">
    <property type="entry name" value="Leucine Aminopeptidase, subunit E, domain 1"/>
    <property type="match status" value="1"/>
</dbReference>
<feature type="domain" description="Cytosol aminopeptidase" evidence="6">
    <location>
        <begin position="178"/>
        <end position="484"/>
    </location>
</feature>
<keyword evidence="2 7" id="KW-0031">Aminopeptidase</keyword>
<evidence type="ECO:0000313" key="8">
    <source>
        <dbReference type="Proteomes" id="UP000192907"/>
    </source>
</evidence>
<keyword evidence="3" id="KW-0645">Protease</keyword>
<keyword evidence="5" id="KW-0464">Manganese</keyword>
<evidence type="ECO:0000256" key="2">
    <source>
        <dbReference type="ARBA" id="ARBA00022438"/>
    </source>
</evidence>
<proteinExistence type="inferred from homology"/>
<sequence length="494" mass="53678">MTVKSCRVLDEKSNPDLESYDAVLLTLPELGQSMDEVLEPIPAELKDAIMTVAKRADCKGKSGDSLSFDLSPTLRVGVVFTSEKRNTFQSLSDARELLGKVKDGGAKNLLLDLRFVKNAEGIADVFTSALVVQDYKFKKYGTKESKQEKDFQWDVVGHDSDALSAVVKKAQATAEATNLVRHLSLRAGNDLTPETYINDVRDMAKEWNVDVEFYDFDRLLDMKAGAFIAVAQGSPEHDAGILKLSYEPDGASKHLVLVGKGITYDTGGTNLKSAGSMFGMHGDMGGSALALASFQLAVKEAWPYRVTCYLAISDNSIGDRAYRPNDVVVALNGKSIEVVHTDAEGRMVLADTLHLASKEKADLMLDFATLTGACVGAIGTTYSGAFTNRDDLHSLIIEAGRKSGERVWPFPLDEDFGECLKSDIADLKQCRVSGGVDHIEAAYFLKEFVDDSIPWIHIDLAASENSGGLAHVGTECTGYGVRLVSQITQDFFSK</sequence>
<dbReference type="PRINTS" id="PR00481">
    <property type="entry name" value="LAMNOPPTDASE"/>
</dbReference>
<dbReference type="SUPFAM" id="SSF52949">
    <property type="entry name" value="Macro domain-like"/>
    <property type="match status" value="1"/>
</dbReference>
<evidence type="ECO:0000256" key="3">
    <source>
        <dbReference type="ARBA" id="ARBA00022670"/>
    </source>
</evidence>
<dbReference type="STRING" id="1513793.SAMN06296036_112106"/>
<accession>A0A1Y6C963</accession>
<dbReference type="InterPro" id="IPR043472">
    <property type="entry name" value="Macro_dom-like"/>
</dbReference>
<dbReference type="GO" id="GO:0005737">
    <property type="term" value="C:cytoplasm"/>
    <property type="evidence" value="ECO:0007669"/>
    <property type="project" value="InterPro"/>
</dbReference>
<dbReference type="CDD" id="cd00433">
    <property type="entry name" value="Peptidase_M17"/>
    <property type="match status" value="1"/>
</dbReference>
<dbReference type="Proteomes" id="UP000192907">
    <property type="component" value="Unassembled WGS sequence"/>
</dbReference>
<dbReference type="SUPFAM" id="SSF53187">
    <property type="entry name" value="Zn-dependent exopeptidases"/>
    <property type="match status" value="1"/>
</dbReference>
<dbReference type="PANTHER" id="PTHR11963:SF23">
    <property type="entry name" value="CYTOSOL AMINOPEPTIDASE"/>
    <property type="match status" value="1"/>
</dbReference>
<evidence type="ECO:0000259" key="6">
    <source>
        <dbReference type="Pfam" id="PF00883"/>
    </source>
</evidence>
<dbReference type="RefSeq" id="WP_132320491.1">
    <property type="nucleotide sequence ID" value="NZ_FWZT01000012.1"/>
</dbReference>
<protein>
    <submittedName>
        <fullName evidence="7">Leucyl aminopeptidase</fullName>
    </submittedName>
</protein>
<dbReference type="GO" id="GO:0070006">
    <property type="term" value="F:metalloaminopeptidase activity"/>
    <property type="evidence" value="ECO:0007669"/>
    <property type="project" value="InterPro"/>
</dbReference>
<dbReference type="InterPro" id="IPR000819">
    <property type="entry name" value="Peptidase_M17_C"/>
</dbReference>
<evidence type="ECO:0000256" key="4">
    <source>
        <dbReference type="ARBA" id="ARBA00022801"/>
    </source>
</evidence>